<evidence type="ECO:0000256" key="4">
    <source>
        <dbReference type="ARBA" id="ARBA00022729"/>
    </source>
</evidence>
<evidence type="ECO:0000256" key="7">
    <source>
        <dbReference type="SAM" id="Phobius"/>
    </source>
</evidence>
<feature type="signal peptide" evidence="8">
    <location>
        <begin position="1"/>
        <end position="21"/>
    </location>
</feature>
<dbReference type="AlphaFoldDB" id="A0A7I8V5R5"/>
<dbReference type="Gene3D" id="2.10.50.10">
    <property type="entry name" value="Tumor Necrosis Factor Receptor, subunit A, domain 2"/>
    <property type="match status" value="1"/>
</dbReference>
<dbReference type="InterPro" id="IPR009011">
    <property type="entry name" value="Man6P_isomerase_rcpt-bd_dom_sf"/>
</dbReference>
<comment type="subcellular location">
    <subcellularLocation>
        <location evidence="1">Cell membrane</location>
        <topology evidence="1">Single-pass type I membrane protein</topology>
    </subcellularLocation>
</comment>
<dbReference type="EMBL" id="CAJFCJ010000001">
    <property type="protein sequence ID" value="CAD5110887.1"/>
    <property type="molecule type" value="Genomic_DNA"/>
</dbReference>
<feature type="domain" description="MRH" evidence="9">
    <location>
        <begin position="620"/>
        <end position="789"/>
    </location>
</feature>
<keyword evidence="7" id="KW-0812">Transmembrane</keyword>
<dbReference type="PROSITE" id="PS51914">
    <property type="entry name" value="MRH"/>
    <property type="match status" value="1"/>
</dbReference>
<proteinExistence type="inferred from homology"/>
<reference evidence="10 11" key="1">
    <citation type="submission" date="2020-08" db="EMBL/GenBank/DDBJ databases">
        <authorList>
            <person name="Hejnol A."/>
        </authorList>
    </citation>
    <scope>NUCLEOTIDE SEQUENCE [LARGE SCALE GENOMIC DNA]</scope>
</reference>
<sequence>MILARFVYIFLILLNICYVKANLPQCKPNSDFHYEYTECDSQGKRWRVQVPEFDKCTGGSPQPPERAPDCNVRCKPGQYLDKDIQKCKDCTQGSYSLDGGKRYDTWNEIPKDFDIKVEYFANFDAEENTTCPKSAGWIGKKDYIVAQPDSCMIRLTYVANLVKEGSVTFRYLYDTATTAYFAFSVTNQMCQRQNDQRKSLTRSSYWVSQTVRLNPGLNFLTWKVVPLDSRSDELQHSIFIQSIEITGLAFVSECTDCPAGSYSDQPKSVGCKPCPINTFSDNLGSISCQDCEKDSYSFEGHTKCIKKLPCREDDYKMVDPVCKQNKTELRYAWLEPKICNSEHKDSVALPETKTNQDCPPCNPGMELVNGICQFCSNGYYSENGSGPCIKCPSTKKLGDKQLIIQNFDSISKGINMSTSCLDTSLSFCRSNISWKSNGDFMKTTDKNGYDTYSILTIKVFGFAEPKILAGETIYSNIEITYDTSCEENCNFLFMTLNNFTRRGLSEKLAPSKTKTTHSSRLNSEQYPTLMWAFQKSTPSDYARIYQIRITNVINGGATRCSNCTIKDVKNAICDQCPPGQVISNGTECKPCPENNIVITNKKGESVCAPCAEGLKSIDGLKCVTTCKFQKHNGKIYDFTKMASKPIEEETKYVDNKTEEFLEKETVSSSVCQMTVLPTSKPNEPPIITQPKPLGDILVNISSDPKPMNMLDKMKKARFDLPENPEDDTYFTFYSKHSSNQCKNGRYTIVILRCDVTSKIPGEIIPAGFSGTFDGCTFMFLWKSIGACPACTGDAYKEVVGECKNRKQLVSYIARDKHCLFLKDAPPETTRPCSPIPKWLYLAVGFIFFTGILLCSLLIYCWKKNRKLEYKYSKLIGKKGSNSDEAEMPAPETCALDSSEEEEFDSVKIVEGKGKRIFNKLLGKTKSNPFESINLTSQEKEPLT</sequence>
<dbReference type="InterPro" id="IPR056609">
    <property type="entry name" value="Elapor1-like_3rd"/>
</dbReference>
<evidence type="ECO:0000313" key="10">
    <source>
        <dbReference type="EMBL" id="CAD5110887.1"/>
    </source>
</evidence>
<dbReference type="PANTHER" id="PTHR22727:SF15">
    <property type="entry name" value="MRH DOMAIN-CONTAINING PROTEIN"/>
    <property type="match status" value="1"/>
</dbReference>
<dbReference type="SMART" id="SM01411">
    <property type="entry name" value="Ephrin_rec_like"/>
    <property type="match status" value="4"/>
</dbReference>
<evidence type="ECO:0000256" key="6">
    <source>
        <dbReference type="ARBA" id="ARBA00023180"/>
    </source>
</evidence>
<comment type="similarity">
    <text evidence="2">Belongs to the ELAPOR family.</text>
</comment>
<dbReference type="Proteomes" id="UP000549394">
    <property type="component" value="Unassembled WGS sequence"/>
</dbReference>
<evidence type="ECO:0000256" key="1">
    <source>
        <dbReference type="ARBA" id="ARBA00004251"/>
    </source>
</evidence>
<dbReference type="Pfam" id="PF23087">
    <property type="entry name" value="MRH_ELAPOR1_9th"/>
    <property type="match status" value="1"/>
</dbReference>
<dbReference type="SUPFAM" id="SSF57184">
    <property type="entry name" value="Growth factor receptor domain"/>
    <property type="match status" value="2"/>
</dbReference>
<keyword evidence="7" id="KW-1133">Transmembrane helix</keyword>
<dbReference type="Pfam" id="PF23032">
    <property type="entry name" value="GBD_ELAPOR1-like_3rd"/>
    <property type="match status" value="1"/>
</dbReference>
<keyword evidence="11" id="KW-1185">Reference proteome</keyword>
<dbReference type="OrthoDB" id="439917at2759"/>
<dbReference type="InterPro" id="IPR056607">
    <property type="entry name" value="Elapor1/2_MRH"/>
</dbReference>
<protein>
    <submittedName>
        <fullName evidence="10">DgyrCDS252</fullName>
    </submittedName>
</protein>
<keyword evidence="4 8" id="KW-0732">Signal</keyword>
<evidence type="ECO:0000256" key="2">
    <source>
        <dbReference type="ARBA" id="ARBA00007627"/>
    </source>
</evidence>
<accession>A0A7I8V5R5</accession>
<organism evidence="10 11">
    <name type="scientific">Dimorphilus gyrociliatus</name>
    <dbReference type="NCBI Taxonomy" id="2664684"/>
    <lineage>
        <taxon>Eukaryota</taxon>
        <taxon>Metazoa</taxon>
        <taxon>Spiralia</taxon>
        <taxon>Lophotrochozoa</taxon>
        <taxon>Annelida</taxon>
        <taxon>Polychaeta</taxon>
        <taxon>Polychaeta incertae sedis</taxon>
        <taxon>Dinophilidae</taxon>
        <taxon>Dimorphilus</taxon>
    </lineage>
</organism>
<dbReference type="InterPro" id="IPR011641">
    <property type="entry name" value="Tyr-kin_ephrin_A/B_rcpt-like"/>
</dbReference>
<keyword evidence="7" id="KW-0472">Membrane</keyword>
<evidence type="ECO:0000259" key="9">
    <source>
        <dbReference type="PROSITE" id="PS51914"/>
    </source>
</evidence>
<keyword evidence="3" id="KW-1003">Cell membrane</keyword>
<dbReference type="InterPro" id="IPR009030">
    <property type="entry name" value="Growth_fac_rcpt_cys_sf"/>
</dbReference>
<evidence type="ECO:0000313" key="11">
    <source>
        <dbReference type="Proteomes" id="UP000549394"/>
    </source>
</evidence>
<feature type="transmembrane region" description="Helical" evidence="7">
    <location>
        <begin position="838"/>
        <end position="861"/>
    </location>
</feature>
<dbReference type="InterPro" id="IPR039181">
    <property type="entry name" value="Elapor1/2"/>
</dbReference>
<feature type="chain" id="PRO_5029687272" evidence="8">
    <location>
        <begin position="22"/>
        <end position="943"/>
    </location>
</feature>
<keyword evidence="5" id="KW-1015">Disulfide bond</keyword>
<name>A0A7I8V5R5_9ANNE</name>
<dbReference type="InterPro" id="IPR056608">
    <property type="entry name" value="Elapor1/2_GBD"/>
</dbReference>
<dbReference type="Pfam" id="PF23031">
    <property type="entry name" value="GBD_ELAPOR1"/>
    <property type="match status" value="1"/>
</dbReference>
<comment type="caution">
    <text evidence="10">The sequence shown here is derived from an EMBL/GenBank/DDBJ whole genome shotgun (WGS) entry which is preliminary data.</text>
</comment>
<evidence type="ECO:0000256" key="5">
    <source>
        <dbReference type="ARBA" id="ARBA00023157"/>
    </source>
</evidence>
<dbReference type="InterPro" id="IPR044865">
    <property type="entry name" value="MRH_dom"/>
</dbReference>
<dbReference type="SUPFAM" id="SSF50911">
    <property type="entry name" value="Mannose 6-phosphate receptor domain"/>
    <property type="match status" value="1"/>
</dbReference>
<dbReference type="GO" id="GO:0005886">
    <property type="term" value="C:plasma membrane"/>
    <property type="evidence" value="ECO:0007669"/>
    <property type="project" value="UniProtKB-SubCell"/>
</dbReference>
<gene>
    <name evidence="10" type="ORF">DGYR_LOCUS244</name>
</gene>
<keyword evidence="6" id="KW-0325">Glycoprotein</keyword>
<dbReference type="Pfam" id="PF07699">
    <property type="entry name" value="Ephrin_rec_like"/>
    <property type="match status" value="1"/>
</dbReference>
<dbReference type="PANTHER" id="PTHR22727">
    <property type="entry name" value="PROTEIN CBG13728"/>
    <property type="match status" value="1"/>
</dbReference>
<evidence type="ECO:0000256" key="3">
    <source>
        <dbReference type="ARBA" id="ARBA00022475"/>
    </source>
</evidence>
<evidence type="ECO:0000256" key="8">
    <source>
        <dbReference type="SAM" id="SignalP"/>
    </source>
</evidence>